<accession>A0A8X6QKP0</accession>
<keyword evidence="3" id="KW-1185">Reference proteome</keyword>
<gene>
    <name evidence="2" type="ORF">NPIL_102191</name>
</gene>
<name>A0A8X6QKP0_NEPPI</name>
<proteinExistence type="predicted"/>
<evidence type="ECO:0000313" key="2">
    <source>
        <dbReference type="EMBL" id="GFU32077.1"/>
    </source>
</evidence>
<dbReference type="EMBL" id="BMAW01083097">
    <property type="protein sequence ID" value="GFU32077.1"/>
    <property type="molecule type" value="Genomic_DNA"/>
</dbReference>
<dbReference type="Proteomes" id="UP000887013">
    <property type="component" value="Unassembled WGS sequence"/>
</dbReference>
<protein>
    <submittedName>
        <fullName evidence="2">Uncharacterized protein</fullName>
    </submittedName>
</protein>
<evidence type="ECO:0000256" key="1">
    <source>
        <dbReference type="SAM" id="MobiDB-lite"/>
    </source>
</evidence>
<dbReference type="AlphaFoldDB" id="A0A8X6QKP0"/>
<evidence type="ECO:0000313" key="3">
    <source>
        <dbReference type="Proteomes" id="UP000887013"/>
    </source>
</evidence>
<comment type="caution">
    <text evidence="2">The sequence shown here is derived from an EMBL/GenBank/DDBJ whole genome shotgun (WGS) entry which is preliminary data.</text>
</comment>
<feature type="non-terminal residue" evidence="2">
    <location>
        <position position="63"/>
    </location>
</feature>
<organism evidence="2 3">
    <name type="scientific">Nephila pilipes</name>
    <name type="common">Giant wood spider</name>
    <name type="synonym">Nephila maculata</name>
    <dbReference type="NCBI Taxonomy" id="299642"/>
    <lineage>
        <taxon>Eukaryota</taxon>
        <taxon>Metazoa</taxon>
        <taxon>Ecdysozoa</taxon>
        <taxon>Arthropoda</taxon>
        <taxon>Chelicerata</taxon>
        <taxon>Arachnida</taxon>
        <taxon>Araneae</taxon>
        <taxon>Araneomorphae</taxon>
        <taxon>Entelegynae</taxon>
        <taxon>Araneoidea</taxon>
        <taxon>Nephilidae</taxon>
        <taxon>Nephila</taxon>
    </lineage>
</organism>
<feature type="region of interest" description="Disordered" evidence="1">
    <location>
        <begin position="24"/>
        <end position="63"/>
    </location>
</feature>
<feature type="compositionally biased region" description="Low complexity" evidence="1">
    <location>
        <begin position="46"/>
        <end position="63"/>
    </location>
</feature>
<sequence length="63" mass="6386">MAKFTCLQLAEKCFHPVQIGLIGPTDQQVNPQDASATAQAGPAYEQMSSQGGSAAAQAGPGIP</sequence>
<feature type="compositionally biased region" description="Polar residues" evidence="1">
    <location>
        <begin position="25"/>
        <end position="38"/>
    </location>
</feature>
<reference evidence="2" key="1">
    <citation type="submission" date="2020-08" db="EMBL/GenBank/DDBJ databases">
        <title>Multicomponent nature underlies the extraordinary mechanical properties of spider dragline silk.</title>
        <authorList>
            <person name="Kono N."/>
            <person name="Nakamura H."/>
            <person name="Mori M."/>
            <person name="Yoshida Y."/>
            <person name="Ohtoshi R."/>
            <person name="Malay A.D."/>
            <person name="Moran D.A.P."/>
            <person name="Tomita M."/>
            <person name="Numata K."/>
            <person name="Arakawa K."/>
        </authorList>
    </citation>
    <scope>NUCLEOTIDE SEQUENCE</scope>
</reference>